<organism evidence="1 2">
    <name type="scientific">Caenorhabditis bovis</name>
    <dbReference type="NCBI Taxonomy" id="2654633"/>
    <lineage>
        <taxon>Eukaryota</taxon>
        <taxon>Metazoa</taxon>
        <taxon>Ecdysozoa</taxon>
        <taxon>Nematoda</taxon>
        <taxon>Chromadorea</taxon>
        <taxon>Rhabditida</taxon>
        <taxon>Rhabditina</taxon>
        <taxon>Rhabditomorpha</taxon>
        <taxon>Rhabditoidea</taxon>
        <taxon>Rhabditidae</taxon>
        <taxon>Peloderinae</taxon>
        <taxon>Caenorhabditis</taxon>
    </lineage>
</organism>
<name>A0A8S1F549_9PELO</name>
<dbReference type="AlphaFoldDB" id="A0A8S1F549"/>
<keyword evidence="2" id="KW-1185">Reference proteome</keyword>
<accession>A0A8S1F549</accession>
<protein>
    <submittedName>
        <fullName evidence="1">Uncharacterized protein</fullName>
    </submittedName>
</protein>
<evidence type="ECO:0000313" key="2">
    <source>
        <dbReference type="Proteomes" id="UP000494206"/>
    </source>
</evidence>
<proteinExistence type="predicted"/>
<sequence length="458" mass="55234">MNNFLQILSNSKAKLSENPSLTDVDQLLNCPAKLAILQILSQPFPFKWHSKSCKKCQECDGLERLKLDLQVNFEVYHVVLFELFPYLIRSDMQQWSIQAIQRHNHSIQIDFFWKSIISYCRRIFDESHSNLEQKIREIALVISYPDLKSSMLKQSTNQQYELFEFLFQIIVDNKREFFKCDFGDVRKFFNISLALAPADNSNDIVHREKSFSLFYESMILMFDEYLKTINVKYRHLFDLIKTDLRWESHKRSKLFHRLISKMIAIIDVDKWMEMVEYANYDGAILRIGLLEHVWNFYKLSKRDSNAFLSRDEIGQLENFRFFEKCFRLIWIGLRSFLDLESEFAVLNFLDEFFQHQQSSSFVEEIIVGDLISDDKRGMSSAIDTIRELLQPYVDGSNRVEEERRRNRNEPYSFRRHMEELDEMMKRWRQQNELEIRIRMYRDEYENRRENGRRDGRRG</sequence>
<evidence type="ECO:0000313" key="1">
    <source>
        <dbReference type="EMBL" id="CAB3407631.1"/>
    </source>
</evidence>
<dbReference type="EMBL" id="CADEPM010000006">
    <property type="protein sequence ID" value="CAB3407631.1"/>
    <property type="molecule type" value="Genomic_DNA"/>
</dbReference>
<dbReference type="Proteomes" id="UP000494206">
    <property type="component" value="Unassembled WGS sequence"/>
</dbReference>
<reference evidence="1 2" key="1">
    <citation type="submission" date="2020-04" db="EMBL/GenBank/DDBJ databases">
        <authorList>
            <person name="Laetsch R D."/>
            <person name="Stevens L."/>
            <person name="Kumar S."/>
            <person name="Blaxter L. M."/>
        </authorList>
    </citation>
    <scope>NUCLEOTIDE SEQUENCE [LARGE SCALE GENOMIC DNA]</scope>
</reference>
<comment type="caution">
    <text evidence="1">The sequence shown here is derived from an EMBL/GenBank/DDBJ whole genome shotgun (WGS) entry which is preliminary data.</text>
</comment>
<gene>
    <name evidence="1" type="ORF">CBOVIS_LOCUS9532</name>
</gene>